<keyword evidence="3" id="KW-0804">Transcription</keyword>
<evidence type="ECO:0000256" key="2">
    <source>
        <dbReference type="ARBA" id="ARBA00023125"/>
    </source>
</evidence>
<evidence type="ECO:0000313" key="7">
    <source>
        <dbReference type="Proteomes" id="UP000187151"/>
    </source>
</evidence>
<dbReference type="SUPFAM" id="SSF46689">
    <property type="entry name" value="Homeodomain-like"/>
    <property type="match status" value="1"/>
</dbReference>
<dbReference type="InterPro" id="IPR001647">
    <property type="entry name" value="HTH_TetR"/>
</dbReference>
<evidence type="ECO:0000259" key="5">
    <source>
        <dbReference type="PROSITE" id="PS50977"/>
    </source>
</evidence>
<dbReference type="SUPFAM" id="SSF48498">
    <property type="entry name" value="Tetracyclin repressor-like, C-terminal domain"/>
    <property type="match status" value="1"/>
</dbReference>
<dbReference type="InterPro" id="IPR009057">
    <property type="entry name" value="Homeodomain-like_sf"/>
</dbReference>
<reference evidence="6 7" key="1">
    <citation type="submission" date="2016-01" db="EMBL/GenBank/DDBJ databases">
        <title>Streptomyces amritsarensis strain MTCC 11845 genome sequencing and assembly.</title>
        <authorList>
            <person name="Sharma D."/>
            <person name="Nair G.R."/>
            <person name="Kaur G."/>
            <person name="Manhas R.K."/>
            <person name="Mayilraj S."/>
        </authorList>
    </citation>
    <scope>NUCLEOTIDE SEQUENCE [LARGE SCALE GENOMIC DNA]</scope>
    <source>
        <strain evidence="6 7">MTCC 11845</strain>
    </source>
</reference>
<dbReference type="InterPro" id="IPR036271">
    <property type="entry name" value="Tet_transcr_reg_TetR-rel_C_sf"/>
</dbReference>
<accession>A0ABX3FZJ1</accession>
<evidence type="ECO:0000313" key="6">
    <source>
        <dbReference type="EMBL" id="OLZ58994.1"/>
    </source>
</evidence>
<dbReference type="Pfam" id="PF16925">
    <property type="entry name" value="TetR_C_13"/>
    <property type="match status" value="1"/>
</dbReference>
<dbReference type="PANTHER" id="PTHR47506:SF1">
    <property type="entry name" value="HTH-TYPE TRANSCRIPTIONAL REGULATOR YJDC"/>
    <property type="match status" value="1"/>
</dbReference>
<evidence type="ECO:0000256" key="3">
    <source>
        <dbReference type="ARBA" id="ARBA00023163"/>
    </source>
</evidence>
<sequence length="220" mass="23371">MNEQAFINGRGWPVVARPRGVEDAVILQAAARVMGRVGPSGLTLAAVAREVGLVPGTLVQRFGSKHGLLLALADRSAEEAGELAVRARTAHPSALGALAALASQTLAGMDTPESFAHHLAFLCTDLTDPQLYERALAVHRSQRRAIESLLAEAAQAGELRAGTDVAALAGTVQAITAGAGLTWAVERRGSLAERLRHELDTVLRPHLPTRTRHRREPEKS</sequence>
<dbReference type="InterPro" id="IPR011075">
    <property type="entry name" value="TetR_C"/>
</dbReference>
<comment type="caution">
    <text evidence="6">The sequence shown here is derived from an EMBL/GenBank/DDBJ whole genome shotgun (WGS) entry which is preliminary data.</text>
</comment>
<name>A0ABX3FZJ1_9ACTN</name>
<dbReference type="Proteomes" id="UP000187151">
    <property type="component" value="Unassembled WGS sequence"/>
</dbReference>
<keyword evidence="1" id="KW-0805">Transcription regulation</keyword>
<keyword evidence="2 4" id="KW-0238">DNA-binding</keyword>
<gene>
    <name evidence="6" type="ORF">AVW11_27520</name>
</gene>
<keyword evidence="7" id="KW-1185">Reference proteome</keyword>
<evidence type="ECO:0000256" key="4">
    <source>
        <dbReference type="PROSITE-ProRule" id="PRU00335"/>
    </source>
</evidence>
<feature type="domain" description="HTH tetR-type" evidence="5">
    <location>
        <begin position="20"/>
        <end position="80"/>
    </location>
</feature>
<evidence type="ECO:0000256" key="1">
    <source>
        <dbReference type="ARBA" id="ARBA00023015"/>
    </source>
</evidence>
<dbReference type="Gene3D" id="1.10.357.10">
    <property type="entry name" value="Tetracycline Repressor, domain 2"/>
    <property type="match status" value="1"/>
</dbReference>
<dbReference type="PANTHER" id="PTHR47506">
    <property type="entry name" value="TRANSCRIPTIONAL REGULATORY PROTEIN"/>
    <property type="match status" value="1"/>
</dbReference>
<organism evidence="6 7">
    <name type="scientific">Streptomyces amritsarensis</name>
    <dbReference type="NCBI Taxonomy" id="681158"/>
    <lineage>
        <taxon>Bacteria</taxon>
        <taxon>Bacillati</taxon>
        <taxon>Actinomycetota</taxon>
        <taxon>Actinomycetes</taxon>
        <taxon>Kitasatosporales</taxon>
        <taxon>Streptomycetaceae</taxon>
        <taxon>Streptomyces</taxon>
    </lineage>
</organism>
<proteinExistence type="predicted"/>
<feature type="DNA-binding region" description="H-T-H motif" evidence="4">
    <location>
        <begin position="43"/>
        <end position="62"/>
    </location>
</feature>
<dbReference type="PROSITE" id="PS50977">
    <property type="entry name" value="HTH_TETR_2"/>
    <property type="match status" value="1"/>
</dbReference>
<dbReference type="Pfam" id="PF00440">
    <property type="entry name" value="TetR_N"/>
    <property type="match status" value="1"/>
</dbReference>
<dbReference type="EMBL" id="MQUR01000082">
    <property type="protein sequence ID" value="OLZ58994.1"/>
    <property type="molecule type" value="Genomic_DNA"/>
</dbReference>
<protein>
    <submittedName>
        <fullName evidence="6">TetR family transcriptional regulator</fullName>
    </submittedName>
</protein>